<proteinExistence type="predicted"/>
<dbReference type="OrthoDB" id="6884976at2"/>
<reference evidence="1 2" key="1">
    <citation type="submission" date="2016-04" db="EMBL/GenBank/DDBJ databases">
        <title>Draft Genome Sequences of Staphylococcus capitis Strain H36, S. capitis Strain H65, S. cohnii Strain H62, S. hominis Strain H69, Mycobacterium iranicum Strain H39, Plantibacter sp. Strain H53, Pseudomonas oryzihabitans Strain H72, and Microbacterium sp. Strain H83, isolated from residential settings.</title>
        <authorList>
            <person name="Lymperopoulou D."/>
            <person name="Adams R.I."/>
            <person name="Lindow S."/>
            <person name="Coil D.A."/>
            <person name="Jospin G."/>
            <person name="Eisen J.A."/>
        </authorList>
    </citation>
    <scope>NUCLEOTIDE SEQUENCE [LARGE SCALE GENOMIC DNA]</scope>
    <source>
        <strain evidence="1 2">H72</strain>
    </source>
</reference>
<gene>
    <name evidence="1" type="ORF">A4V15_12230</name>
</gene>
<sequence length="160" mass="17412">MRVADQFEGFHVYGGSAALKFEVVLNQAQETVLAVDGAGRKGSSEKFDWSEKLTLQITPREMPAFMCCVLGITATFEARNHGAAGDKGLTLVNQPERGVLYLRLLQQRQSINVPITPDKVFHLGALGIRVLAKQVHLDVPTCLAMLRGTAGRLLVAPGRE</sequence>
<evidence type="ECO:0000313" key="2">
    <source>
        <dbReference type="Proteomes" id="UP000078356"/>
    </source>
</evidence>
<protein>
    <submittedName>
        <fullName evidence="1">Uncharacterized protein</fullName>
    </submittedName>
</protein>
<dbReference type="RefSeq" id="WP_064307029.1">
    <property type="nucleotide sequence ID" value="NZ_LWCR01000003.1"/>
</dbReference>
<comment type="caution">
    <text evidence="1">The sequence shown here is derived from an EMBL/GenBank/DDBJ whole genome shotgun (WGS) entry which is preliminary data.</text>
</comment>
<dbReference type="EMBL" id="LWCR01000003">
    <property type="protein sequence ID" value="OAN31819.1"/>
    <property type="molecule type" value="Genomic_DNA"/>
</dbReference>
<evidence type="ECO:0000313" key="1">
    <source>
        <dbReference type="EMBL" id="OAN31819.1"/>
    </source>
</evidence>
<organism evidence="1 2">
    <name type="scientific">Pseudomonas oryzihabitans</name>
    <dbReference type="NCBI Taxonomy" id="47885"/>
    <lineage>
        <taxon>Bacteria</taxon>
        <taxon>Pseudomonadati</taxon>
        <taxon>Pseudomonadota</taxon>
        <taxon>Gammaproteobacteria</taxon>
        <taxon>Pseudomonadales</taxon>
        <taxon>Pseudomonadaceae</taxon>
        <taxon>Pseudomonas</taxon>
    </lineage>
</organism>
<accession>A0A178LL41</accession>
<name>A0A178LL41_9PSED</name>
<dbReference type="AlphaFoldDB" id="A0A178LL41"/>
<dbReference type="Proteomes" id="UP000078356">
    <property type="component" value="Unassembled WGS sequence"/>
</dbReference>